<dbReference type="Gene3D" id="1.10.1040.10">
    <property type="entry name" value="N-(1-d-carboxylethyl)-l-norvaline Dehydrogenase, domain 2"/>
    <property type="match status" value="1"/>
</dbReference>
<dbReference type="GO" id="GO:0016491">
    <property type="term" value="F:oxidoreductase activity"/>
    <property type="evidence" value="ECO:0007669"/>
    <property type="project" value="InterPro"/>
</dbReference>
<sequence>MIPTSIVVCGGGNGSHATVASAGRFENIQVNVFTRKPQDWKQEIVGLTKGSPWESLGNFVGKINKVSNNPQDFPGAKLWIIGGPAHVHHEILQKIAPFVTKDSFVGTLYAQGGFEWMCRSVFGDRIRTDNITYFGLYNIPWLCKIFKYGESVRIIGPKTKLQCALSDLSRKEELFLLLEKMFQIPVLQAPNFLTLTLTPSNQIIHPARVYAVFRNWDGKQVYQPSQVPTFYEDFDDFSAYMLQILDDEIQAIKREILKRYPHFNLDLIIPIKERIIQQYGDQVKDKTNLKTVFRTNAGYATIQIPTKPVQGGVQLNTEARIFWEDIPYGLCILKDLSEMLGLQTPGTDKMIEWHQKFMNKEYVQNSKIKQKSIKRNRSPLQIWIGYIRKSIRYLGGFLIKTQIVKFISSLLINTNIIILFWKINFLFSQFIFIRWKQ</sequence>
<dbReference type="PANTHER" id="PTHR38015">
    <property type="entry name" value="BLR6086 PROTEIN"/>
    <property type="match status" value="1"/>
</dbReference>
<dbReference type="OrthoDB" id="6058913at2759"/>
<organism evidence="3 4">
    <name type="scientific">Paramecium tetraurelia</name>
    <dbReference type="NCBI Taxonomy" id="5888"/>
    <lineage>
        <taxon>Eukaryota</taxon>
        <taxon>Sar</taxon>
        <taxon>Alveolata</taxon>
        <taxon>Ciliophora</taxon>
        <taxon>Intramacronucleata</taxon>
        <taxon>Oligohymenophorea</taxon>
        <taxon>Peniculida</taxon>
        <taxon>Parameciidae</taxon>
        <taxon>Paramecium</taxon>
    </lineage>
</organism>
<keyword evidence="4" id="KW-1185">Reference proteome</keyword>
<dbReference type="eggNOG" id="ENOG502RB5S">
    <property type="taxonomic scope" value="Eukaryota"/>
</dbReference>
<evidence type="ECO:0000256" key="1">
    <source>
        <dbReference type="SAM" id="Phobius"/>
    </source>
</evidence>
<dbReference type="KEGG" id="ptm:GSPATT00014505001"/>
<dbReference type="OMA" id="KTYNWAR"/>
<evidence type="ECO:0000313" key="4">
    <source>
        <dbReference type="Proteomes" id="UP000000600"/>
    </source>
</evidence>
<dbReference type="InterPro" id="IPR008927">
    <property type="entry name" value="6-PGluconate_DH-like_C_sf"/>
</dbReference>
<protein>
    <recommendedName>
        <fullName evidence="2">Opine dehydrogenase domain-containing protein</fullName>
    </recommendedName>
</protein>
<keyword evidence="1" id="KW-0472">Membrane</keyword>
<proteinExistence type="predicted"/>
<name>A0D942_PARTE</name>
<accession>A0D942</accession>
<evidence type="ECO:0000259" key="2">
    <source>
        <dbReference type="Pfam" id="PF02317"/>
    </source>
</evidence>
<dbReference type="InParanoid" id="A0D942"/>
<feature type="transmembrane region" description="Helical" evidence="1">
    <location>
        <begin position="410"/>
        <end position="433"/>
    </location>
</feature>
<dbReference type="RefSeq" id="XP_001446956.1">
    <property type="nucleotide sequence ID" value="XM_001446919.1"/>
</dbReference>
<dbReference type="Proteomes" id="UP000000600">
    <property type="component" value="Unassembled WGS sequence"/>
</dbReference>
<dbReference type="EMBL" id="CT868330">
    <property type="protein sequence ID" value="CAK79559.1"/>
    <property type="molecule type" value="Genomic_DNA"/>
</dbReference>
<reference evidence="3 4" key="1">
    <citation type="journal article" date="2006" name="Nature">
        <title>Global trends of whole-genome duplications revealed by the ciliate Paramecium tetraurelia.</title>
        <authorList>
            <consortium name="Genoscope"/>
            <person name="Aury J.-M."/>
            <person name="Jaillon O."/>
            <person name="Duret L."/>
            <person name="Noel B."/>
            <person name="Jubin C."/>
            <person name="Porcel B.M."/>
            <person name="Segurens B."/>
            <person name="Daubin V."/>
            <person name="Anthouard V."/>
            <person name="Aiach N."/>
            <person name="Arnaiz O."/>
            <person name="Billaut A."/>
            <person name="Beisson J."/>
            <person name="Blanc I."/>
            <person name="Bouhouche K."/>
            <person name="Camara F."/>
            <person name="Duharcourt S."/>
            <person name="Guigo R."/>
            <person name="Gogendeau D."/>
            <person name="Katinka M."/>
            <person name="Keller A.-M."/>
            <person name="Kissmehl R."/>
            <person name="Klotz C."/>
            <person name="Koll F."/>
            <person name="Le Moue A."/>
            <person name="Lepere C."/>
            <person name="Malinsky S."/>
            <person name="Nowacki M."/>
            <person name="Nowak J.K."/>
            <person name="Plattner H."/>
            <person name="Poulain J."/>
            <person name="Ruiz F."/>
            <person name="Serrano V."/>
            <person name="Zagulski M."/>
            <person name="Dessen P."/>
            <person name="Betermier M."/>
            <person name="Weissenbach J."/>
            <person name="Scarpelli C."/>
            <person name="Schachter V."/>
            <person name="Sperling L."/>
            <person name="Meyer E."/>
            <person name="Cohen J."/>
            <person name="Wincker P."/>
        </authorList>
    </citation>
    <scope>NUCLEOTIDE SEQUENCE [LARGE SCALE GENOMIC DNA]</scope>
    <source>
        <strain evidence="3 4">Stock d4-2</strain>
    </source>
</reference>
<feature type="domain" description="Opine dehydrogenase" evidence="2">
    <location>
        <begin position="189"/>
        <end position="358"/>
    </location>
</feature>
<keyword evidence="1" id="KW-1133">Transmembrane helix</keyword>
<dbReference type="SUPFAM" id="SSF48179">
    <property type="entry name" value="6-phosphogluconate dehydrogenase C-terminal domain-like"/>
    <property type="match status" value="1"/>
</dbReference>
<keyword evidence="1" id="KW-0812">Transmembrane</keyword>
<dbReference type="PANTHER" id="PTHR38015:SF1">
    <property type="entry name" value="OPINE DEHYDROGENASE DOMAIN-CONTAINING PROTEIN"/>
    <property type="match status" value="1"/>
</dbReference>
<dbReference type="InterPro" id="IPR003421">
    <property type="entry name" value="Opine_DH"/>
</dbReference>
<dbReference type="GeneID" id="5032740"/>
<dbReference type="InterPro" id="IPR051729">
    <property type="entry name" value="Opine/Lysopine_DH"/>
</dbReference>
<dbReference type="Pfam" id="PF02317">
    <property type="entry name" value="Octopine_DH"/>
    <property type="match status" value="1"/>
</dbReference>
<dbReference type="InterPro" id="IPR013328">
    <property type="entry name" value="6PGD_dom2"/>
</dbReference>
<dbReference type="Gene3D" id="3.40.50.720">
    <property type="entry name" value="NAD(P)-binding Rossmann-like Domain"/>
    <property type="match status" value="1"/>
</dbReference>
<dbReference type="HOGENOM" id="CLU_041606_1_0_1"/>
<gene>
    <name evidence="3" type="ORF">GSPATT00014505001</name>
</gene>
<evidence type="ECO:0000313" key="3">
    <source>
        <dbReference type="EMBL" id="CAK79559.1"/>
    </source>
</evidence>
<dbReference type="AlphaFoldDB" id="A0D942"/>